<dbReference type="NCBIfam" id="NF007621">
    <property type="entry name" value="PRK10276.1"/>
    <property type="match status" value="1"/>
</dbReference>
<comment type="caution">
    <text evidence="9">The sequence shown here is derived from an EMBL/GenBank/DDBJ whole genome shotgun (WGS) entry which is preliminary data.</text>
</comment>
<protein>
    <submittedName>
        <fullName evidence="9">Peptidase S24</fullName>
    </submittedName>
</protein>
<keyword evidence="2" id="KW-0227">DNA damage</keyword>
<dbReference type="InterPro" id="IPR050077">
    <property type="entry name" value="LexA_repressor"/>
</dbReference>
<dbReference type="InterPro" id="IPR036286">
    <property type="entry name" value="LexA/Signal_pep-like_sf"/>
</dbReference>
<dbReference type="CDD" id="cd06529">
    <property type="entry name" value="S24_LexA-like"/>
    <property type="match status" value="1"/>
</dbReference>
<dbReference type="SUPFAM" id="SSF51306">
    <property type="entry name" value="LexA/Signal peptidase"/>
    <property type="match status" value="1"/>
</dbReference>
<dbReference type="Proteomes" id="UP000091979">
    <property type="component" value="Unassembled WGS sequence"/>
</dbReference>
<keyword evidence="4 7" id="KW-0068">Autocatalytic cleavage</keyword>
<dbReference type="GO" id="GO:0006281">
    <property type="term" value="P:DNA repair"/>
    <property type="evidence" value="ECO:0007669"/>
    <property type="project" value="UniProtKB-KW"/>
</dbReference>
<dbReference type="InterPro" id="IPR039418">
    <property type="entry name" value="LexA-like"/>
</dbReference>
<keyword evidence="6" id="KW-0742">SOS response</keyword>
<evidence type="ECO:0000259" key="8">
    <source>
        <dbReference type="Pfam" id="PF00717"/>
    </source>
</evidence>
<evidence type="ECO:0000313" key="10">
    <source>
        <dbReference type="Proteomes" id="UP000091979"/>
    </source>
</evidence>
<accession>A0A1B7XAV7</accession>
<evidence type="ECO:0000256" key="1">
    <source>
        <dbReference type="ARBA" id="ARBA00007484"/>
    </source>
</evidence>
<dbReference type="PANTHER" id="PTHR33516:SF2">
    <property type="entry name" value="LEXA REPRESSOR-RELATED"/>
    <property type="match status" value="1"/>
</dbReference>
<dbReference type="EMBL" id="JXMS01000022">
    <property type="protein sequence ID" value="OBQ46504.1"/>
    <property type="molecule type" value="Genomic_DNA"/>
</dbReference>
<dbReference type="STRING" id="1560234.SP90_11960"/>
<reference evidence="9 10" key="1">
    <citation type="submission" date="2015-01" db="EMBL/GenBank/DDBJ databases">
        <title>Desulfovibrio sp. JC271 draft genome sequence.</title>
        <authorList>
            <person name="Shivani Y."/>
            <person name="Subhash Y."/>
            <person name="Sasikala C."/>
            <person name="Ramana C.V."/>
        </authorList>
    </citation>
    <scope>NUCLEOTIDE SEQUENCE [LARGE SCALE GENOMIC DNA]</scope>
    <source>
        <strain evidence="9 10">JC271</strain>
    </source>
</reference>
<evidence type="ECO:0000256" key="7">
    <source>
        <dbReference type="RuleBase" id="RU003991"/>
    </source>
</evidence>
<keyword evidence="5" id="KW-0234">DNA repair</keyword>
<gene>
    <name evidence="9" type="ORF">SP90_11960</name>
</gene>
<evidence type="ECO:0000313" key="9">
    <source>
        <dbReference type="EMBL" id="OBQ46504.1"/>
    </source>
</evidence>
<dbReference type="PANTHER" id="PTHR33516">
    <property type="entry name" value="LEXA REPRESSOR"/>
    <property type="match status" value="1"/>
</dbReference>
<dbReference type="GO" id="GO:0016787">
    <property type="term" value="F:hydrolase activity"/>
    <property type="evidence" value="ECO:0007669"/>
    <property type="project" value="UniProtKB-KW"/>
</dbReference>
<dbReference type="PRINTS" id="PR00726">
    <property type="entry name" value="LEXASERPTASE"/>
</dbReference>
<keyword evidence="3 7" id="KW-0378">Hydrolase</keyword>
<evidence type="ECO:0000256" key="5">
    <source>
        <dbReference type="ARBA" id="ARBA00023204"/>
    </source>
</evidence>
<dbReference type="GO" id="GO:0009432">
    <property type="term" value="P:SOS response"/>
    <property type="evidence" value="ECO:0007669"/>
    <property type="project" value="UniProtKB-KW"/>
</dbReference>
<dbReference type="InterPro" id="IPR006197">
    <property type="entry name" value="Peptidase_S24_LexA"/>
</dbReference>
<dbReference type="Pfam" id="PF00717">
    <property type="entry name" value="Peptidase_S24"/>
    <property type="match status" value="1"/>
</dbReference>
<feature type="domain" description="Peptidase S24/S26A/S26B/S26C" evidence="8">
    <location>
        <begin position="23"/>
        <end position="135"/>
    </location>
</feature>
<dbReference type="InterPro" id="IPR015927">
    <property type="entry name" value="Peptidase_S24_S26A/B/C"/>
</dbReference>
<evidence type="ECO:0000256" key="3">
    <source>
        <dbReference type="ARBA" id="ARBA00022801"/>
    </source>
</evidence>
<dbReference type="Gene3D" id="2.10.109.10">
    <property type="entry name" value="Umud Fragment, subunit A"/>
    <property type="match status" value="1"/>
</dbReference>
<dbReference type="RefSeq" id="WP_066856455.1">
    <property type="nucleotide sequence ID" value="NZ_JXMS01000022.1"/>
</dbReference>
<organism evidence="9 10">
    <name type="scientific">Halodesulfovibrio spirochaetisodalis</name>
    <dbReference type="NCBI Taxonomy" id="1560234"/>
    <lineage>
        <taxon>Bacteria</taxon>
        <taxon>Pseudomonadati</taxon>
        <taxon>Thermodesulfobacteriota</taxon>
        <taxon>Desulfovibrionia</taxon>
        <taxon>Desulfovibrionales</taxon>
        <taxon>Desulfovibrionaceae</taxon>
        <taxon>Halodesulfovibrio</taxon>
    </lineage>
</organism>
<keyword evidence="10" id="KW-1185">Reference proteome</keyword>
<name>A0A1B7XAV7_9BACT</name>
<evidence type="ECO:0000256" key="6">
    <source>
        <dbReference type="ARBA" id="ARBA00023236"/>
    </source>
</evidence>
<proteinExistence type="inferred from homology"/>
<evidence type="ECO:0000256" key="2">
    <source>
        <dbReference type="ARBA" id="ARBA00022763"/>
    </source>
</evidence>
<dbReference type="PATRIC" id="fig|1560234.3.peg.1487"/>
<dbReference type="AlphaFoldDB" id="A0A1B7XAV7"/>
<dbReference type="GO" id="GO:0003677">
    <property type="term" value="F:DNA binding"/>
    <property type="evidence" value="ECO:0007669"/>
    <property type="project" value="InterPro"/>
</dbReference>
<sequence>MRKKTEFPENSASSEGYGQMHTSCVCAGFPSPADDYLEGALDLNRLLVRNAPATFFLRVKGDSMTGAGIYTDDILVVDRSVAPSHDAIVVAVLNGALTVKRLWQKNGQIALMPDNPQYRPIEVTHNESFEVWGVATSVIHSLGKKQ</sequence>
<dbReference type="OrthoDB" id="9802364at2"/>
<evidence type="ECO:0000256" key="4">
    <source>
        <dbReference type="ARBA" id="ARBA00022813"/>
    </source>
</evidence>
<dbReference type="GO" id="GO:0006355">
    <property type="term" value="P:regulation of DNA-templated transcription"/>
    <property type="evidence" value="ECO:0007669"/>
    <property type="project" value="InterPro"/>
</dbReference>
<comment type="similarity">
    <text evidence="1 7">Belongs to the peptidase S24 family.</text>
</comment>